<dbReference type="EMBL" id="LJSK01000051">
    <property type="protein sequence ID" value="KPI88415.1"/>
    <property type="molecule type" value="Genomic_DNA"/>
</dbReference>
<dbReference type="Proteomes" id="UP000038009">
    <property type="component" value="Unassembled WGS sequence"/>
</dbReference>
<dbReference type="PANTHER" id="PTHR23310:SF62">
    <property type="entry name" value="ACYL-COA BINDING PROTEIN 1, ISOFORM A"/>
    <property type="match status" value="1"/>
</dbReference>
<evidence type="ECO:0000256" key="2">
    <source>
        <dbReference type="ARBA" id="ARBA00023121"/>
    </source>
</evidence>
<reference evidence="5 6" key="1">
    <citation type="journal article" date="2015" name="PLoS Pathog.">
        <title>Leptomonas seymouri: Adaptations to the Dixenous Life Cycle Analyzed by Genome Sequencing, Transcriptome Profiling and Co-infection with Leishmania donovani.</title>
        <authorList>
            <person name="Kraeva N."/>
            <person name="Butenko A."/>
            <person name="Hlavacova J."/>
            <person name="Kostygov A."/>
            <person name="Myskova J."/>
            <person name="Grybchuk D."/>
            <person name="Lestinova T."/>
            <person name="Votypka J."/>
            <person name="Volf P."/>
            <person name="Opperdoes F."/>
            <person name="Flegontov P."/>
            <person name="Lukes J."/>
            <person name="Yurchenko V."/>
        </authorList>
    </citation>
    <scope>NUCLEOTIDE SEQUENCE [LARGE SCALE GENOMIC DNA]</scope>
    <source>
        <strain evidence="5 6">ATCC 30220</strain>
    </source>
</reference>
<dbReference type="VEuPathDB" id="TriTrypDB:Lsey_0051_0130"/>
<keyword evidence="2" id="KW-0446">Lipid-binding</keyword>
<dbReference type="PANTHER" id="PTHR23310">
    <property type="entry name" value="ACYL-COA-BINDING PROTEIN, ACBP"/>
    <property type="match status" value="1"/>
</dbReference>
<evidence type="ECO:0000313" key="6">
    <source>
        <dbReference type="Proteomes" id="UP000038009"/>
    </source>
</evidence>
<feature type="region of interest" description="Disordered" evidence="3">
    <location>
        <begin position="794"/>
        <end position="838"/>
    </location>
</feature>
<dbReference type="InterPro" id="IPR035984">
    <property type="entry name" value="Acyl-CoA-binding_sf"/>
</dbReference>
<dbReference type="GO" id="GO:0000062">
    <property type="term" value="F:fatty-acyl-CoA binding"/>
    <property type="evidence" value="ECO:0007669"/>
    <property type="project" value="InterPro"/>
</dbReference>
<evidence type="ECO:0000313" key="5">
    <source>
        <dbReference type="EMBL" id="KPI88415.1"/>
    </source>
</evidence>
<dbReference type="InterPro" id="IPR000582">
    <property type="entry name" value="Acyl-CoA-binding_protein"/>
</dbReference>
<evidence type="ECO:0000256" key="1">
    <source>
        <dbReference type="ARBA" id="ARBA00005567"/>
    </source>
</evidence>
<evidence type="ECO:0000256" key="3">
    <source>
        <dbReference type="SAM" id="MobiDB-lite"/>
    </source>
</evidence>
<protein>
    <submittedName>
        <fullName evidence="5">Putative acyl-CoA binding protein</fullName>
    </submittedName>
</protein>
<comment type="similarity">
    <text evidence="1">Belongs to the ACBP family.</text>
</comment>
<dbReference type="AlphaFoldDB" id="A0A0N1I7G9"/>
<dbReference type="GO" id="GO:0006631">
    <property type="term" value="P:fatty acid metabolic process"/>
    <property type="evidence" value="ECO:0007669"/>
    <property type="project" value="TreeGrafter"/>
</dbReference>
<feature type="compositionally biased region" description="Polar residues" evidence="3">
    <location>
        <begin position="805"/>
        <end position="819"/>
    </location>
</feature>
<dbReference type="SUPFAM" id="SSF47027">
    <property type="entry name" value="Acyl-CoA binding protein"/>
    <property type="match status" value="1"/>
</dbReference>
<dbReference type="OMA" id="CKHNDAL"/>
<dbReference type="Pfam" id="PF00887">
    <property type="entry name" value="ACBP"/>
    <property type="match status" value="1"/>
</dbReference>
<name>A0A0N1I7G9_LEPSE</name>
<evidence type="ECO:0000259" key="4">
    <source>
        <dbReference type="PROSITE" id="PS51228"/>
    </source>
</evidence>
<feature type="domain" description="ACB" evidence="4">
    <location>
        <begin position="914"/>
        <end position="999"/>
    </location>
</feature>
<feature type="compositionally biased region" description="Low complexity" evidence="3">
    <location>
        <begin position="436"/>
        <end position="447"/>
    </location>
</feature>
<feature type="region of interest" description="Disordered" evidence="3">
    <location>
        <begin position="422"/>
        <end position="458"/>
    </location>
</feature>
<gene>
    <name evidence="5" type="ORF">ABL78_2480</name>
</gene>
<sequence length="1001" mass="108494">MATHHVDVAEAPQAEYTQLRKPDVAAKLYWGTTIFKGSPLTFRVLDDADMTPVDSTVYLNARLQEMHKQVQNACIHRAAELAYRSVPVEVSILDDPLAVPSAMDCAVDLWLPLHVALMTGNKLAVQTLLQFHVEHAVDAMTCFANTPSKVGTVKEMEFNAVSRDSSVLRSLGDETGEEEEESVNEATKPAAAATIAVPTSLTFSDRILDCQVRRELGGTVILLGHFDGRIRHSSSAAVRKSRAPSPVLSAGNSVANSLSALPVIPIPPPISGYSDANISSAVPPPGSAEDLLIRSVTKYNEALLEEETALFEDKGEEYCLLNVLTALRPLLQSVVLEIERRWQWALPGSKKVAVYPPPVPESAIDILRDFCLSLAGQPQHPPLLVDNNLLFELCHHGDLMLLSKVLDAFEGALTPVLRGQDLLTDRQNGGSGAGTAAGTAGMPTTSSRDPSPHLSSLTTAPASAIVASSTSPSHHSPVWNQGSHSVATTPRGSCISRHLHSSTPTSFWWSCRPQQVHLLAFTALWIGCREAVEESSGSGRRRRAVTITSENRVMMTTIRQLVESPVAAQKLSSTIWSGHLVTITKLLSRDCALEDFIDFVEEGGYFSIASPSGFSGPFLSLLVSGVMAAAVVRDAATLRVLRRKVETLLVDVPGRPSSLRTYVLGKPLTHAERFRELWLDAGSHHGNGANSQPMVNGERPIQGDGAVMGTARLPHKFRTRVELLYYAVVEQVLVAAEEAWTQKPEDAQCCPAGASPTSLWAGGSAQKEALAALQSWLHMWTNFFTALRDRPSHRRSLSHSSASSQVTKDPQQQLNSSMDGSLGREKNTPHMLPVAAPSVHDTSIDDLLGEDTNEVAETIRQVCRALVDRLETGDEPLPTLRRALYPNGVNEADGVVSGSATPAQVDKALPMSSIDQEFTAAARAFGSMAAKESQEVQLKFYGLYKQATKGDVNISRPGFFDYAGKAKWDAWSKLKGMSLLDAKRAYVGEYKMMIDLRKAKQ</sequence>
<dbReference type="PRINTS" id="PR00689">
    <property type="entry name" value="ACOABINDINGP"/>
</dbReference>
<dbReference type="PROSITE" id="PS51228">
    <property type="entry name" value="ACB_2"/>
    <property type="match status" value="1"/>
</dbReference>
<keyword evidence="6" id="KW-1185">Reference proteome</keyword>
<dbReference type="InterPro" id="IPR014352">
    <property type="entry name" value="FERM/acyl-CoA-bd_prot_sf"/>
</dbReference>
<feature type="region of interest" description="Disordered" evidence="3">
    <location>
        <begin position="465"/>
        <end position="484"/>
    </location>
</feature>
<dbReference type="OrthoDB" id="346910at2759"/>
<dbReference type="Gene3D" id="1.20.80.10">
    <property type="match status" value="1"/>
</dbReference>
<accession>A0A0N1I7G9</accession>
<proteinExistence type="inferred from homology"/>
<organism evidence="5 6">
    <name type="scientific">Leptomonas seymouri</name>
    <dbReference type="NCBI Taxonomy" id="5684"/>
    <lineage>
        <taxon>Eukaryota</taxon>
        <taxon>Discoba</taxon>
        <taxon>Euglenozoa</taxon>
        <taxon>Kinetoplastea</taxon>
        <taxon>Metakinetoplastina</taxon>
        <taxon>Trypanosomatida</taxon>
        <taxon>Trypanosomatidae</taxon>
        <taxon>Leishmaniinae</taxon>
        <taxon>Leptomonas</taxon>
    </lineage>
</organism>
<comment type="caution">
    <text evidence="5">The sequence shown here is derived from an EMBL/GenBank/DDBJ whole genome shotgun (WGS) entry which is preliminary data.</text>
</comment>